<proteinExistence type="predicted"/>
<evidence type="ECO:0000256" key="1">
    <source>
        <dbReference type="SAM" id="Phobius"/>
    </source>
</evidence>
<keyword evidence="1" id="KW-0812">Transmembrane</keyword>
<evidence type="ECO:0000313" key="3">
    <source>
        <dbReference type="EMBL" id="HAV91630.1"/>
    </source>
</evidence>
<dbReference type="GO" id="GO:0004622">
    <property type="term" value="F:phosphatidylcholine lysophospholipase activity"/>
    <property type="evidence" value="ECO:0007669"/>
    <property type="project" value="TreeGrafter"/>
</dbReference>
<dbReference type="InterPro" id="IPR013830">
    <property type="entry name" value="SGNH_hydro"/>
</dbReference>
<evidence type="ECO:0000313" key="4">
    <source>
        <dbReference type="Proteomes" id="UP000264062"/>
    </source>
</evidence>
<dbReference type="PANTHER" id="PTHR30383:SF5">
    <property type="entry name" value="SGNH HYDROLASE-TYPE ESTERASE DOMAIN-CONTAINING PROTEIN"/>
    <property type="match status" value="1"/>
</dbReference>
<dbReference type="Proteomes" id="UP000264062">
    <property type="component" value="Unassembled WGS sequence"/>
</dbReference>
<evidence type="ECO:0000259" key="2">
    <source>
        <dbReference type="Pfam" id="PF13472"/>
    </source>
</evidence>
<name>A0A350H7W4_UNCW3</name>
<dbReference type="SUPFAM" id="SSF52266">
    <property type="entry name" value="SGNH hydrolase"/>
    <property type="match status" value="1"/>
</dbReference>
<dbReference type="InterPro" id="IPR036514">
    <property type="entry name" value="SGNH_hydro_sf"/>
</dbReference>
<dbReference type="EMBL" id="DMZY01000013">
    <property type="protein sequence ID" value="HAV91630.1"/>
    <property type="molecule type" value="Genomic_DNA"/>
</dbReference>
<dbReference type="AlphaFoldDB" id="A0A350H7W4"/>
<accession>A0A350H7W4</accession>
<dbReference type="InterPro" id="IPR051532">
    <property type="entry name" value="Ester_Hydrolysis_Enzymes"/>
</dbReference>
<dbReference type="Pfam" id="PF13472">
    <property type="entry name" value="Lipase_GDSL_2"/>
    <property type="match status" value="1"/>
</dbReference>
<comment type="caution">
    <text evidence="3">The sequence shown here is derived from an EMBL/GenBank/DDBJ whole genome shotgun (WGS) entry which is preliminary data.</text>
</comment>
<feature type="transmembrane region" description="Helical" evidence="1">
    <location>
        <begin position="56"/>
        <end position="74"/>
    </location>
</feature>
<organism evidence="3 4">
    <name type="scientific">candidate division WOR-3 bacterium</name>
    <dbReference type="NCBI Taxonomy" id="2052148"/>
    <lineage>
        <taxon>Bacteria</taxon>
        <taxon>Bacteria division WOR-3</taxon>
    </lineage>
</organism>
<dbReference type="PANTHER" id="PTHR30383">
    <property type="entry name" value="THIOESTERASE 1/PROTEASE 1/LYSOPHOSPHOLIPASE L1"/>
    <property type="match status" value="1"/>
</dbReference>
<dbReference type="Gene3D" id="3.40.50.1110">
    <property type="entry name" value="SGNH hydrolase"/>
    <property type="match status" value="1"/>
</dbReference>
<feature type="transmembrane region" description="Helical" evidence="1">
    <location>
        <begin position="95"/>
        <end position="115"/>
    </location>
</feature>
<feature type="domain" description="SGNH hydrolase-type esterase" evidence="2">
    <location>
        <begin position="186"/>
        <end position="395"/>
    </location>
</feature>
<sequence>MWVYFNGFVYALSLLTLIILVFRRDKHILLKFALSLLFVFSLQFVLQPLMPGIAKRMIYLIIMSADIIFVFKLFRSIKKIFLNKFLADRLYVLKTALFWMVVIIGISEGAVAVLAESKIIKLYSPLVIMGRGNNEDWREAHITGEKSKVFDPVLFWKPADKYPYNKYGFKGDVFAKKKSGKKRIFFYGDSNTDGQDEVSYAKFVQSMKIDSFEIFNAGVAGWSSYQGLKRFLSEYDEWRPDVVFFSFGWNDCANAMGRQDKEYSPPPKVIINVQRFLLQYKTTLFFLNLIKKDKANSYEYLPRVSKEDYIENINTAYQFCRERGIQFIVLTRPYVYEAKFFETDSTFRRFVPLYNETLRILAEENNIPLIDVQMEFAGKDSFFSDESHFNRNGYKHLAEIITAYTGELTRESLKFKK</sequence>
<gene>
    <name evidence="3" type="ORF">DCW38_00370</name>
</gene>
<reference evidence="3 4" key="1">
    <citation type="journal article" date="2018" name="Nat. Biotechnol.">
        <title>A standardized bacterial taxonomy based on genome phylogeny substantially revises the tree of life.</title>
        <authorList>
            <person name="Parks D.H."/>
            <person name="Chuvochina M."/>
            <person name="Waite D.W."/>
            <person name="Rinke C."/>
            <person name="Skarshewski A."/>
            <person name="Chaumeil P.A."/>
            <person name="Hugenholtz P."/>
        </authorList>
    </citation>
    <scope>NUCLEOTIDE SEQUENCE [LARGE SCALE GENOMIC DNA]</scope>
    <source>
        <strain evidence="3">UBA9956</strain>
    </source>
</reference>
<keyword evidence="1" id="KW-0472">Membrane</keyword>
<keyword evidence="1" id="KW-1133">Transmembrane helix</keyword>
<feature type="transmembrane region" description="Helical" evidence="1">
    <location>
        <begin position="6"/>
        <end position="22"/>
    </location>
</feature>
<protein>
    <recommendedName>
        <fullName evidence="2">SGNH hydrolase-type esterase domain-containing protein</fullName>
    </recommendedName>
</protein>
<feature type="transmembrane region" description="Helical" evidence="1">
    <location>
        <begin position="29"/>
        <end position="50"/>
    </location>
</feature>